<feature type="domain" description="Exostosin GT47" evidence="8">
    <location>
        <begin position="112"/>
        <end position="443"/>
    </location>
</feature>
<accession>A0A3B6EAV3</accession>
<keyword evidence="3" id="KW-0328">Glycosyltransferase</keyword>
<evidence type="ECO:0000256" key="5">
    <source>
        <dbReference type="ARBA" id="ARBA00023034"/>
    </source>
</evidence>
<evidence type="ECO:0000256" key="1">
    <source>
        <dbReference type="ARBA" id="ARBA00004323"/>
    </source>
</evidence>
<gene>
    <name evidence="9" type="primary">LOC123057538</name>
</gene>
<dbReference type="GO" id="GO:0016757">
    <property type="term" value="F:glycosyltransferase activity"/>
    <property type="evidence" value="ECO:0007669"/>
    <property type="project" value="UniProtKB-KW"/>
</dbReference>
<dbReference type="GO" id="GO:0000139">
    <property type="term" value="C:Golgi membrane"/>
    <property type="evidence" value="ECO:0007669"/>
    <property type="project" value="UniProtKB-SubCell"/>
</dbReference>
<evidence type="ECO:0000256" key="4">
    <source>
        <dbReference type="ARBA" id="ARBA00022968"/>
    </source>
</evidence>
<keyword evidence="3" id="KW-0808">Transferase</keyword>
<evidence type="ECO:0000313" key="9">
    <source>
        <dbReference type="EnsemblPlants" id="TraesCS3A02G020600.1.cds1"/>
    </source>
</evidence>
<dbReference type="RefSeq" id="XP_044336423.1">
    <property type="nucleotide sequence ID" value="XM_044480488.1"/>
</dbReference>
<evidence type="ECO:0000256" key="7">
    <source>
        <dbReference type="SAM" id="Phobius"/>
    </source>
</evidence>
<dbReference type="Gramene" id="TraesPARA_EIv1.0_0773570.1">
    <property type="protein sequence ID" value="TraesPARA_EIv1.0_0773570.1.CDS1"/>
    <property type="gene ID" value="TraesPARA_EIv1.0_0773570"/>
</dbReference>
<dbReference type="Gramene" id="TraesWEE_scaffold_052509_01G000200.1">
    <property type="protein sequence ID" value="TraesWEE_scaffold_052509_01G000200.1"/>
    <property type="gene ID" value="TraesWEE_scaffold_052509_01G000200"/>
</dbReference>
<sequence length="548" mass="62090">MPHSTSTAATPMKPFSRSLQRDLNAAVDDDDGKQHSADDGDGKQNTGRGLRRPSRLFYLALLYTVFWALVFYHHFSTSSQQSGSAEVAAPTVLQLKPSAFFSAYRFFRRDPCAGRYVYTYDLPPRFNADLVRQCNRVSISSHVCKDVSHDGFGPPITGGGEGGSLPERGAYDTDQFMLSIIFHARMRRYECLTADPAAAAVVYIPFYAGLDAAMHLDNKDLAARDALSRDLMDWLAQRPEWRAMGGRDHLLVSGRGTWDFLRSPDSTGWGNTLMTYDLAIRNATFLSTDASPRHGNDFAVPFPSHFHPSSDAEVTDWQDRMRRLDRAWLWCFAGWPRAHGVGMGPERAQIIEQCGKSSRCSLLGKLNNYVPMRLLESAKFCMQPRGDGYTRKSTFDSILAGCIPVFFHPVSAYLQYTWHLPRDYRTYSVFIPHGDVVGRNFSIEEVLRRIPSEKVAQMRERVIQLIPTVMYRHPAAKGLTFKDAFDVALDRVLHRVAKRRRAAAEGREYVDSVDGRDSWKYDRMLEDGQNKIGPHEFDQYLVMHATKD</sequence>
<dbReference type="Gramene" id="TraesROB_scaffold_037710_01G000100.1">
    <property type="protein sequence ID" value="TraesROB_scaffold_037710_01G000100.1"/>
    <property type="gene ID" value="TraesROB_scaffold_037710_01G000100"/>
</dbReference>
<dbReference type="AlphaFoldDB" id="A0A3B6EAV3"/>
<dbReference type="InterPro" id="IPR040911">
    <property type="entry name" value="Exostosin_GT47"/>
</dbReference>
<protein>
    <recommendedName>
        <fullName evidence="8">Exostosin GT47 domain-containing protein</fullName>
    </recommendedName>
</protein>
<dbReference type="Gramene" id="TraesCS3A02G020600.1">
    <property type="protein sequence ID" value="TraesCS3A02G020600.1.cds1"/>
    <property type="gene ID" value="TraesCS3A02G020600"/>
</dbReference>
<dbReference type="Pfam" id="PF03016">
    <property type="entry name" value="Exostosin_GT47"/>
    <property type="match status" value="1"/>
</dbReference>
<proteinExistence type="inferred from homology"/>
<dbReference type="OrthoDB" id="671240at2759"/>
<feature type="region of interest" description="Disordered" evidence="6">
    <location>
        <begin position="1"/>
        <end position="48"/>
    </location>
</feature>
<dbReference type="Proteomes" id="UP000019116">
    <property type="component" value="Chromosome 3A"/>
</dbReference>
<reference evidence="9" key="1">
    <citation type="submission" date="2018-08" db="EMBL/GenBank/DDBJ databases">
        <authorList>
            <person name="Rossello M."/>
        </authorList>
    </citation>
    <scope>NUCLEOTIDE SEQUENCE [LARGE SCALE GENOMIC DNA]</scope>
    <source>
        <strain evidence="9">cv. Chinese Spring</strain>
    </source>
</reference>
<keyword evidence="5" id="KW-0333">Golgi apparatus</keyword>
<comment type="similarity">
    <text evidence="2">Belongs to the glycosyltransferase 47 family.</text>
</comment>
<dbReference type="EnsemblPlants" id="TraesCS3A02G020600.1">
    <property type="protein sequence ID" value="TraesCS3A02G020600.1.cds1"/>
    <property type="gene ID" value="TraesCS3A02G020600"/>
</dbReference>
<evidence type="ECO:0000259" key="8">
    <source>
        <dbReference type="Pfam" id="PF03016"/>
    </source>
</evidence>
<dbReference type="Gramene" id="TraesCS3A03G0042200.1">
    <property type="protein sequence ID" value="TraesCS3A03G0042200.1.CDS1"/>
    <property type="gene ID" value="TraesCS3A03G0042200"/>
</dbReference>
<evidence type="ECO:0000256" key="3">
    <source>
        <dbReference type="ARBA" id="ARBA00022676"/>
    </source>
</evidence>
<keyword evidence="10" id="KW-1185">Reference proteome</keyword>
<dbReference type="PANTHER" id="PTHR11062:SF273">
    <property type="entry name" value="EXOSTOSIN GT47 DOMAIN-CONTAINING PROTEIN"/>
    <property type="match status" value="1"/>
</dbReference>
<evidence type="ECO:0000256" key="6">
    <source>
        <dbReference type="SAM" id="MobiDB-lite"/>
    </source>
</evidence>
<dbReference type="OMA" id="QWKESQN"/>
<keyword evidence="7" id="KW-0812">Transmembrane</keyword>
<keyword evidence="4" id="KW-0735">Signal-anchor</keyword>
<keyword evidence="7" id="KW-0472">Membrane</keyword>
<dbReference type="PANTHER" id="PTHR11062">
    <property type="entry name" value="EXOSTOSIN HEPARAN SULFATE GLYCOSYLTRANSFERASE -RELATED"/>
    <property type="match status" value="1"/>
</dbReference>
<dbReference type="GeneID" id="123057538"/>
<dbReference type="Gramene" id="TraesKAR3A01G0006340.1">
    <property type="protein sequence ID" value="cds.TraesKAR3A01G0006340.1"/>
    <property type="gene ID" value="TraesKAR3A01G0006340"/>
</dbReference>
<name>A0A3B6EAV3_WHEAT</name>
<comment type="subcellular location">
    <subcellularLocation>
        <location evidence="1">Golgi apparatus membrane</location>
        <topology evidence="1">Single-pass type II membrane protein</topology>
    </subcellularLocation>
</comment>
<dbReference type="PaxDb" id="4565-Traes_3AS_8F70D84D1.1"/>
<organism evidence="9">
    <name type="scientific">Triticum aestivum</name>
    <name type="common">Wheat</name>
    <dbReference type="NCBI Taxonomy" id="4565"/>
    <lineage>
        <taxon>Eukaryota</taxon>
        <taxon>Viridiplantae</taxon>
        <taxon>Streptophyta</taxon>
        <taxon>Embryophyta</taxon>
        <taxon>Tracheophyta</taxon>
        <taxon>Spermatophyta</taxon>
        <taxon>Magnoliopsida</taxon>
        <taxon>Liliopsida</taxon>
        <taxon>Poales</taxon>
        <taxon>Poaceae</taxon>
        <taxon>BOP clade</taxon>
        <taxon>Pooideae</taxon>
        <taxon>Triticodae</taxon>
        <taxon>Triticeae</taxon>
        <taxon>Triticinae</taxon>
        <taxon>Triticum</taxon>
    </lineage>
</organism>
<dbReference type="Gramene" id="TraesCLE_scaffold_104759_01G000100.1">
    <property type="protein sequence ID" value="TraesCLE_scaffold_104759_01G000100.1"/>
    <property type="gene ID" value="TraesCLE_scaffold_104759_01G000100"/>
</dbReference>
<keyword evidence="7" id="KW-1133">Transmembrane helix</keyword>
<evidence type="ECO:0000256" key="2">
    <source>
        <dbReference type="ARBA" id="ARBA00010271"/>
    </source>
</evidence>
<dbReference type="InterPro" id="IPR004263">
    <property type="entry name" value="Exostosin"/>
</dbReference>
<reference evidence="9" key="2">
    <citation type="submission" date="2018-10" db="UniProtKB">
        <authorList>
            <consortium name="EnsemblPlants"/>
        </authorList>
    </citation>
    <scope>IDENTIFICATION</scope>
</reference>
<feature type="transmembrane region" description="Helical" evidence="7">
    <location>
        <begin position="56"/>
        <end position="75"/>
    </location>
</feature>
<feature type="compositionally biased region" description="Basic and acidic residues" evidence="6">
    <location>
        <begin position="32"/>
        <end position="42"/>
    </location>
</feature>
<dbReference type="STRING" id="4565.A0A3B6EAV3"/>
<evidence type="ECO:0000313" key="10">
    <source>
        <dbReference type="Proteomes" id="UP000019116"/>
    </source>
</evidence>